<dbReference type="Gene3D" id="2.20.110.10">
    <property type="entry name" value="Histone H3 K4-specific methyltransferase SET7/9 N-terminal domain"/>
    <property type="match status" value="1"/>
</dbReference>
<dbReference type="Proteomes" id="UP000321362">
    <property type="component" value="Chromosome"/>
</dbReference>
<feature type="domain" description="TonB C-terminal" evidence="2">
    <location>
        <begin position="227"/>
        <end position="289"/>
    </location>
</feature>
<keyword evidence="4" id="KW-1185">Reference proteome</keyword>
<dbReference type="Gene3D" id="3.30.1150.10">
    <property type="match status" value="1"/>
</dbReference>
<dbReference type="EMBL" id="CP042437">
    <property type="protein sequence ID" value="QEC79637.1"/>
    <property type="molecule type" value="Genomic_DNA"/>
</dbReference>
<dbReference type="OrthoDB" id="7342920at2"/>
<dbReference type="AlphaFoldDB" id="A0A5B8W854"/>
<name>A0A5B8W854_9SPHI</name>
<protein>
    <recommendedName>
        <fullName evidence="2">TonB C-terminal domain-containing protein</fullName>
    </recommendedName>
</protein>
<feature type="signal peptide" evidence="1">
    <location>
        <begin position="1"/>
        <end position="21"/>
    </location>
</feature>
<dbReference type="SUPFAM" id="SSF74653">
    <property type="entry name" value="TolA/TonB C-terminal domain"/>
    <property type="match status" value="1"/>
</dbReference>
<evidence type="ECO:0000256" key="1">
    <source>
        <dbReference type="SAM" id="SignalP"/>
    </source>
</evidence>
<dbReference type="Pfam" id="PF03544">
    <property type="entry name" value="TonB_C"/>
    <property type="match status" value="1"/>
</dbReference>
<dbReference type="GO" id="GO:0055085">
    <property type="term" value="P:transmembrane transport"/>
    <property type="evidence" value="ECO:0007669"/>
    <property type="project" value="InterPro"/>
</dbReference>
<gene>
    <name evidence="3" type="ORF">FSB76_28140</name>
</gene>
<dbReference type="RefSeq" id="WP_147059423.1">
    <property type="nucleotide sequence ID" value="NZ_CP042437.1"/>
</dbReference>
<accession>A0A5B8W854</accession>
<sequence>MIKKLLFILFSVTVISSNLYAQDKYVVFMDRNGQRVADRMQAASYSFIQKLQDSAWFVKEFDMRDTIISSGYYKDEKLTIPTGKFIYYEKKQPLTGFAGINVDTMNHIKISGYFLNGKKNGVWREYDTGRLQYLKTYVDDKLDGLYQNFSMAGDGVVFEGYYVNGHKEGDWCTLGSDGFADRVEVFNKKGVVVKHYNYVLNDFRAPEMPYNLSTYMKRKTENYVFKRSTGKIVVSFVVTKEGSITNPKVITSFDQELDDLVVDALTSSAKWKPAFAKGQNINCNFTITLNIYESSLNLSNPANLHKKYNLQTGSYQ</sequence>
<keyword evidence="1" id="KW-0732">Signal</keyword>
<dbReference type="InterPro" id="IPR037682">
    <property type="entry name" value="TonB_C"/>
</dbReference>
<dbReference type="KEGG" id="mgk:FSB76_28140"/>
<evidence type="ECO:0000313" key="3">
    <source>
        <dbReference type="EMBL" id="QEC79637.1"/>
    </source>
</evidence>
<feature type="chain" id="PRO_5023005261" description="TonB C-terminal domain-containing protein" evidence="1">
    <location>
        <begin position="22"/>
        <end position="316"/>
    </location>
</feature>
<evidence type="ECO:0000313" key="4">
    <source>
        <dbReference type="Proteomes" id="UP000321362"/>
    </source>
</evidence>
<organism evidence="3 4">
    <name type="scientific">Mucilaginibacter ginsenosidivorax</name>
    <dbReference type="NCBI Taxonomy" id="862126"/>
    <lineage>
        <taxon>Bacteria</taxon>
        <taxon>Pseudomonadati</taxon>
        <taxon>Bacteroidota</taxon>
        <taxon>Sphingobacteriia</taxon>
        <taxon>Sphingobacteriales</taxon>
        <taxon>Sphingobacteriaceae</taxon>
        <taxon>Mucilaginibacter</taxon>
    </lineage>
</organism>
<reference evidence="3 4" key="1">
    <citation type="journal article" date="2013" name="J. Microbiol.">
        <title>Mucilaginibacter ginsenosidivorax sp. nov., with ginsenoside converting activity isolated from sediment.</title>
        <authorList>
            <person name="Kim J.K."/>
            <person name="Choi T.E."/>
            <person name="Liu Q.M."/>
            <person name="Park H.Y."/>
            <person name="Yi T.H."/>
            <person name="Yoon M.H."/>
            <person name="Kim S.C."/>
            <person name="Im W.T."/>
        </authorList>
    </citation>
    <scope>NUCLEOTIDE SEQUENCE [LARGE SCALE GENOMIC DNA]</scope>
    <source>
        <strain evidence="3 4">KHI28</strain>
    </source>
</reference>
<dbReference type="SUPFAM" id="SSF82185">
    <property type="entry name" value="Histone H3 K4-specific methyltransferase SET7/9 N-terminal domain"/>
    <property type="match status" value="1"/>
</dbReference>
<proteinExistence type="predicted"/>
<evidence type="ECO:0000259" key="2">
    <source>
        <dbReference type="Pfam" id="PF03544"/>
    </source>
</evidence>